<dbReference type="eggNOG" id="COG3391">
    <property type="taxonomic scope" value="Bacteria"/>
</dbReference>
<dbReference type="GO" id="GO:0043161">
    <property type="term" value="P:proteasome-mediated ubiquitin-dependent protein catabolic process"/>
    <property type="evidence" value="ECO:0007669"/>
    <property type="project" value="TreeGrafter"/>
</dbReference>
<dbReference type="KEGG" id="scd:Spica_1315"/>
<name>F8F2R7_GRAC1</name>
<dbReference type="STRING" id="744872.Spica_1315"/>
<dbReference type="GO" id="GO:0061630">
    <property type="term" value="F:ubiquitin protein ligase activity"/>
    <property type="evidence" value="ECO:0007669"/>
    <property type="project" value="TreeGrafter"/>
</dbReference>
<dbReference type="RefSeq" id="WP_013968772.1">
    <property type="nucleotide sequence ID" value="NC_015732.1"/>
</dbReference>
<reference evidence="6" key="1">
    <citation type="journal article" date="2013" name="Stand. Genomic Sci.">
        <title>Genome sequence of the thermophilic fresh-water bacterium Spirochaeta caldaria type strain (H1(T)), reclassification of Spirochaeta caldaria, Spirochaeta stenostrepta, and Spirochaeta zuelzerae in the genus Treponema as Treponema caldaria comb. nov., Treponema stenostrepta comb. nov., and Treponema zuelzerae comb. nov., and emendation of the genus Treponema.</title>
        <authorList>
            <person name="Abt B."/>
            <person name="Goker M."/>
            <person name="Scheuner C."/>
            <person name="Han C."/>
            <person name="Lu M."/>
            <person name="Misra M."/>
            <person name="Lapidus A."/>
            <person name="Nolan M."/>
            <person name="Lucas S."/>
            <person name="Hammon N."/>
            <person name="Deshpande S."/>
            <person name="Cheng J.F."/>
            <person name="Tapia R."/>
            <person name="Goodwin L.A."/>
            <person name="Pitluck S."/>
            <person name="Liolios K."/>
            <person name="Pagani I."/>
            <person name="Ivanova N."/>
            <person name="Mavromatis K."/>
            <person name="Mikhailova N."/>
            <person name="Huntemann M."/>
            <person name="Pati A."/>
            <person name="Chen A."/>
            <person name="Palaniappan K."/>
            <person name="Land M."/>
            <person name="Hauser L."/>
            <person name="Jeffries C.D."/>
            <person name="Rohde M."/>
            <person name="Spring S."/>
            <person name="Gronow S."/>
            <person name="Detter J.C."/>
            <person name="Bristow J."/>
            <person name="Eisen J.A."/>
            <person name="Markowitz V."/>
            <person name="Hugenholtz P."/>
            <person name="Kyrpides N.C."/>
            <person name="Woyke T."/>
            <person name="Klenk H.P."/>
        </authorList>
    </citation>
    <scope>NUCLEOTIDE SEQUENCE</scope>
    <source>
        <strain evidence="6">ATCC 51460 / DSM 7334 / H1</strain>
    </source>
</reference>
<dbReference type="PROSITE" id="PS50005">
    <property type="entry name" value="TPR"/>
    <property type="match status" value="2"/>
</dbReference>
<keyword evidence="2" id="KW-0802">TPR repeat</keyword>
<evidence type="ECO:0000256" key="4">
    <source>
        <dbReference type="SAM" id="SignalP"/>
    </source>
</evidence>
<dbReference type="AlphaFoldDB" id="F8F2R7"/>
<dbReference type="PANTHER" id="PTHR24104:SF25">
    <property type="entry name" value="PROTEIN LIN-41"/>
    <property type="match status" value="1"/>
</dbReference>
<dbReference type="SUPFAM" id="SSF101898">
    <property type="entry name" value="NHL repeat"/>
    <property type="match status" value="1"/>
</dbReference>
<dbReference type="PROSITE" id="PS51125">
    <property type="entry name" value="NHL"/>
    <property type="match status" value="1"/>
</dbReference>
<evidence type="ECO:0000256" key="2">
    <source>
        <dbReference type="PROSITE-ProRule" id="PRU00339"/>
    </source>
</evidence>
<feature type="chain" id="PRO_5003370128" evidence="4">
    <location>
        <begin position="20"/>
        <end position="684"/>
    </location>
</feature>
<dbReference type="GO" id="GO:0000209">
    <property type="term" value="P:protein polyubiquitination"/>
    <property type="evidence" value="ECO:0007669"/>
    <property type="project" value="TreeGrafter"/>
</dbReference>
<feature type="repeat" description="NHL" evidence="3">
    <location>
        <begin position="230"/>
        <end position="273"/>
    </location>
</feature>
<proteinExistence type="predicted"/>
<dbReference type="GO" id="GO:0008270">
    <property type="term" value="F:zinc ion binding"/>
    <property type="evidence" value="ECO:0007669"/>
    <property type="project" value="UniProtKB-KW"/>
</dbReference>
<dbReference type="SUPFAM" id="SSF48452">
    <property type="entry name" value="TPR-like"/>
    <property type="match status" value="1"/>
</dbReference>
<dbReference type="Pfam" id="PF17170">
    <property type="entry name" value="DUF5128"/>
    <property type="match status" value="1"/>
</dbReference>
<dbReference type="CDD" id="cd05819">
    <property type="entry name" value="NHL"/>
    <property type="match status" value="1"/>
</dbReference>
<dbReference type="InterPro" id="IPR019734">
    <property type="entry name" value="TPR_rpt"/>
</dbReference>
<dbReference type="InterPro" id="IPR011990">
    <property type="entry name" value="TPR-like_helical_dom_sf"/>
</dbReference>
<dbReference type="eggNOG" id="COG0457">
    <property type="taxonomic scope" value="Bacteria"/>
</dbReference>
<protein>
    <submittedName>
        <fullName evidence="5">NHL repeat containing protein</fullName>
    </submittedName>
</protein>
<sequence length="684" mass="75280">MKKILVLLLIGHFISPGMALFGQNSQDASIGVDRNAVFAREEFRRGILAYNRFGFNEAILSFEKALSYKPTEPLILEWLGRSYYRSGLEETALRQWQEAIKLYPAASSQFLLLTSYLETIRNRRSLFFITEDQVRYVESGRYPAKQNGQFLYRQPSSVLPQPDGSIWVVAYGSNEILRIDVNGIIKQRLRGPLNGFDRPYDIAQASDGRLFVSEYRGGRVSVLDGRGNWKSSIGSKGRGPGQFIGPQNICIDAEDYLYVVDFGSLRISKFSPEGTFLFSFGTKGPDFPGFRAPTGIAVIDAIVYVADQVNRVIYSFDKNGNYLGIAVQEGLNAPEGMRPLRDGKLLVADGSRILMVSPETGNVQPIGSLGNAGGRILTADVDKNGSIAAANFQAEEVTILNRTEDMASGLFVQIERVIADKFPLVTLEVQVQDRHRRPIVGLDARNFLITEGGKPVFEQTFGGAAYLSSSAAISLILERSPATVPLLTELRTAVKDSVSATDRLVSLVSAGDIPVKERIDSSVALEQSARGNPGSYSPRWRFDLAVRLAATDLLPVEKKRALIFVGSGQLGQKAFDSYGLSELASYMANNGIYFYVVLIGNGTADKELQYLCDQTGGQVLRLYQNQGIGASIRKIRQSPSGSYTLQYQSQLPTDFGRAFLPVEAEVYLLERSGRDALGYFAPLQ</sequence>
<evidence type="ECO:0000256" key="1">
    <source>
        <dbReference type="ARBA" id="ARBA00022737"/>
    </source>
</evidence>
<keyword evidence="6" id="KW-1185">Reference proteome</keyword>
<keyword evidence="4" id="KW-0732">Signal</keyword>
<dbReference type="InterPro" id="IPR001258">
    <property type="entry name" value="NHL_repeat"/>
</dbReference>
<dbReference type="PANTHER" id="PTHR24104">
    <property type="entry name" value="E3 UBIQUITIN-PROTEIN LIGASE NHLRC1-RELATED"/>
    <property type="match status" value="1"/>
</dbReference>
<dbReference type="InterPro" id="IPR050952">
    <property type="entry name" value="TRIM-NHL_E3_ligases"/>
</dbReference>
<feature type="repeat" description="TPR" evidence="2">
    <location>
        <begin position="73"/>
        <end position="106"/>
    </location>
</feature>
<dbReference type="Gene3D" id="2.120.10.30">
    <property type="entry name" value="TolB, C-terminal domain"/>
    <property type="match status" value="2"/>
</dbReference>
<dbReference type="SUPFAM" id="SSF53300">
    <property type="entry name" value="vWA-like"/>
    <property type="match status" value="1"/>
</dbReference>
<dbReference type="EMBL" id="CP002868">
    <property type="protein sequence ID" value="AEJ19461.1"/>
    <property type="molecule type" value="Genomic_DNA"/>
</dbReference>
<evidence type="ECO:0000313" key="6">
    <source>
        <dbReference type="Proteomes" id="UP000000503"/>
    </source>
</evidence>
<evidence type="ECO:0000313" key="5">
    <source>
        <dbReference type="EMBL" id="AEJ19461.1"/>
    </source>
</evidence>
<dbReference type="InterPro" id="IPR011042">
    <property type="entry name" value="6-blade_b-propeller_TolB-like"/>
</dbReference>
<dbReference type="Gene3D" id="1.25.40.10">
    <property type="entry name" value="Tetratricopeptide repeat domain"/>
    <property type="match status" value="1"/>
</dbReference>
<organism evidence="5 6">
    <name type="scientific">Gracilinema caldarium (strain ATCC 51460 / DSM 7334 / H1)</name>
    <name type="common">Treponema caldarium</name>
    <dbReference type="NCBI Taxonomy" id="744872"/>
    <lineage>
        <taxon>Bacteria</taxon>
        <taxon>Pseudomonadati</taxon>
        <taxon>Spirochaetota</taxon>
        <taxon>Spirochaetia</taxon>
        <taxon>Spirochaetales</taxon>
        <taxon>Breznakiellaceae</taxon>
        <taxon>Gracilinema</taxon>
    </lineage>
</organism>
<keyword evidence="1" id="KW-0677">Repeat</keyword>
<dbReference type="HOGENOM" id="CLU_025265_0_0_12"/>
<feature type="repeat" description="TPR" evidence="2">
    <location>
        <begin position="39"/>
        <end position="72"/>
    </location>
</feature>
<feature type="signal peptide" evidence="4">
    <location>
        <begin position="1"/>
        <end position="19"/>
    </location>
</feature>
<evidence type="ECO:0000256" key="3">
    <source>
        <dbReference type="PROSITE-ProRule" id="PRU00504"/>
    </source>
</evidence>
<gene>
    <name evidence="5" type="ordered locus">Spica_1315</name>
</gene>
<accession>F8F2R7</accession>
<dbReference type="Proteomes" id="UP000000503">
    <property type="component" value="Chromosome"/>
</dbReference>
<dbReference type="InterPro" id="IPR036465">
    <property type="entry name" value="vWFA_dom_sf"/>
</dbReference>